<dbReference type="RefSeq" id="WP_390186260.1">
    <property type="nucleotide sequence ID" value="NZ_JAQQWT010000059.1"/>
</dbReference>
<dbReference type="Gene3D" id="2.115.10.20">
    <property type="entry name" value="Glycosyl hydrolase domain, family 43"/>
    <property type="match status" value="1"/>
</dbReference>
<sequence length="24" mass="2941">MAPTGWINDPNGFVYYKDEYHLFY</sequence>
<dbReference type="InterPro" id="IPR013148">
    <property type="entry name" value="Glyco_hydro_32_N"/>
</dbReference>
<evidence type="ECO:0000256" key="2">
    <source>
        <dbReference type="ARBA" id="ARBA00022801"/>
    </source>
</evidence>
<keyword evidence="2" id="KW-0378">Hydrolase</keyword>
<organism evidence="5 6">
    <name type="scientific">Halalkalibacter alkalisediminis</name>
    <dbReference type="NCBI Taxonomy" id="935616"/>
    <lineage>
        <taxon>Bacteria</taxon>
        <taxon>Bacillati</taxon>
        <taxon>Bacillota</taxon>
        <taxon>Bacilli</taxon>
        <taxon>Bacillales</taxon>
        <taxon>Bacillaceae</taxon>
        <taxon>Halalkalibacter</taxon>
    </lineage>
</organism>
<dbReference type="Pfam" id="PF00251">
    <property type="entry name" value="Glyco_hydro_32N"/>
    <property type="match status" value="1"/>
</dbReference>
<protein>
    <recommendedName>
        <fullName evidence="4">Glycosyl hydrolase family 32 N-terminal domain-containing protein</fullName>
    </recommendedName>
</protein>
<accession>A0ABV6NEL2</accession>
<dbReference type="EMBL" id="JBHLTR010000012">
    <property type="protein sequence ID" value="MFC0559190.1"/>
    <property type="molecule type" value="Genomic_DNA"/>
</dbReference>
<comment type="similarity">
    <text evidence="1">Belongs to the glycosyl hydrolase 32 family.</text>
</comment>
<keyword evidence="3" id="KW-0326">Glycosidase</keyword>
<evidence type="ECO:0000256" key="1">
    <source>
        <dbReference type="ARBA" id="ARBA00009902"/>
    </source>
</evidence>
<reference evidence="5 6" key="1">
    <citation type="submission" date="2024-09" db="EMBL/GenBank/DDBJ databases">
        <authorList>
            <person name="Sun Q."/>
            <person name="Mori K."/>
        </authorList>
    </citation>
    <scope>NUCLEOTIDE SEQUENCE [LARGE SCALE GENOMIC DNA]</scope>
    <source>
        <strain evidence="5 6">NCAIM B.02301</strain>
    </source>
</reference>
<evidence type="ECO:0000256" key="3">
    <source>
        <dbReference type="ARBA" id="ARBA00023295"/>
    </source>
</evidence>
<feature type="domain" description="Glycosyl hydrolase family 32 N-terminal" evidence="4">
    <location>
        <begin position="2"/>
        <end position="24"/>
    </location>
</feature>
<dbReference type="Proteomes" id="UP001589833">
    <property type="component" value="Unassembled WGS sequence"/>
</dbReference>
<evidence type="ECO:0000313" key="5">
    <source>
        <dbReference type="EMBL" id="MFC0559190.1"/>
    </source>
</evidence>
<proteinExistence type="inferred from homology"/>
<comment type="caution">
    <text evidence="5">The sequence shown here is derived from an EMBL/GenBank/DDBJ whole genome shotgun (WGS) entry which is preliminary data.</text>
</comment>
<dbReference type="SUPFAM" id="SSF75005">
    <property type="entry name" value="Arabinanase/levansucrase/invertase"/>
    <property type="match status" value="1"/>
</dbReference>
<evidence type="ECO:0000259" key="4">
    <source>
        <dbReference type="Pfam" id="PF00251"/>
    </source>
</evidence>
<dbReference type="InterPro" id="IPR023296">
    <property type="entry name" value="Glyco_hydro_beta-prop_sf"/>
</dbReference>
<name>A0ABV6NEL2_9BACI</name>
<evidence type="ECO:0000313" key="6">
    <source>
        <dbReference type="Proteomes" id="UP001589833"/>
    </source>
</evidence>
<gene>
    <name evidence="5" type="ORF">ACFFH4_09020</name>
</gene>
<keyword evidence="6" id="KW-1185">Reference proteome</keyword>